<dbReference type="PROSITE" id="PS51635">
    <property type="entry name" value="PNPLA"/>
    <property type="match status" value="1"/>
</dbReference>
<accession>A0A8J9YLP6</accession>
<keyword evidence="6" id="KW-1185">Reference proteome</keyword>
<dbReference type="InterPro" id="IPR052580">
    <property type="entry name" value="Lipid_Hydrolase"/>
</dbReference>
<dbReference type="Gene3D" id="3.40.1090.10">
    <property type="entry name" value="Cytosolic phospholipase A2 catalytic domain"/>
    <property type="match status" value="2"/>
</dbReference>
<name>A0A8J9YLP6_BRALA</name>
<evidence type="ECO:0000313" key="5">
    <source>
        <dbReference type="EMBL" id="CAH1225008.1"/>
    </source>
</evidence>
<dbReference type="AlphaFoldDB" id="A0A8J9YLP6"/>
<protein>
    <submittedName>
        <fullName evidence="5">Hypp42 protein</fullName>
    </submittedName>
</protein>
<organism evidence="5 6">
    <name type="scientific">Branchiostoma lanceolatum</name>
    <name type="common">Common lancelet</name>
    <name type="synonym">Amphioxus lanceolatum</name>
    <dbReference type="NCBI Taxonomy" id="7740"/>
    <lineage>
        <taxon>Eukaryota</taxon>
        <taxon>Metazoa</taxon>
        <taxon>Chordata</taxon>
        <taxon>Cephalochordata</taxon>
        <taxon>Leptocardii</taxon>
        <taxon>Amphioxiformes</taxon>
        <taxon>Branchiostomatidae</taxon>
        <taxon>Branchiostoma</taxon>
    </lineage>
</organism>
<gene>
    <name evidence="5" type="primary">Hypp42</name>
    <name evidence="5" type="ORF">BLAG_LOCUS87</name>
</gene>
<dbReference type="CDD" id="cd07207">
    <property type="entry name" value="Pat_ExoU_VipD_like"/>
    <property type="match status" value="1"/>
</dbReference>
<feature type="region of interest" description="Disordered" evidence="3">
    <location>
        <begin position="325"/>
        <end position="346"/>
    </location>
</feature>
<dbReference type="OrthoDB" id="10042299at2759"/>
<keyword evidence="2" id="KW-0378">Hydrolase</keyword>
<evidence type="ECO:0000256" key="3">
    <source>
        <dbReference type="SAM" id="MobiDB-lite"/>
    </source>
</evidence>
<dbReference type="InterPro" id="IPR016035">
    <property type="entry name" value="Acyl_Trfase/lysoPLipase"/>
</dbReference>
<dbReference type="PANTHER" id="PTHR46394">
    <property type="entry name" value="ANNEXIN"/>
    <property type="match status" value="1"/>
</dbReference>
<feature type="short sequence motif" description="DGA/G" evidence="2">
    <location>
        <begin position="224"/>
        <end position="226"/>
    </location>
</feature>
<dbReference type="InterPro" id="IPR002641">
    <property type="entry name" value="PNPLA_dom"/>
</dbReference>
<dbReference type="GO" id="GO:0016787">
    <property type="term" value="F:hydrolase activity"/>
    <property type="evidence" value="ECO:0007669"/>
    <property type="project" value="UniProtKB-UniRule"/>
</dbReference>
<dbReference type="GO" id="GO:0016042">
    <property type="term" value="P:lipid catabolic process"/>
    <property type="evidence" value="ECO:0007669"/>
    <property type="project" value="UniProtKB-UniRule"/>
</dbReference>
<evidence type="ECO:0000256" key="1">
    <source>
        <dbReference type="ARBA" id="ARBA00023098"/>
    </source>
</evidence>
<dbReference type="Pfam" id="PF01734">
    <property type="entry name" value="Patatin"/>
    <property type="match status" value="1"/>
</dbReference>
<dbReference type="SUPFAM" id="SSF52151">
    <property type="entry name" value="FabD/lysophospholipase-like"/>
    <property type="match status" value="1"/>
</dbReference>
<sequence length="533" mass="61564">MGTRQSRPACTPELPDDLGTIAKKYRAYNFPFENLVLEGGGAKGTAYIGAMKVLEEAGIMKSIKRFAGTSAGAATAGLMSIGMTSDEMVAEMGNVDMDRTLMDSPWWSHGPVKLLFYGRKYFKNFGVYRGEEFISWYGGVIYRHLQKHHSTKGLDENINLNQLRNVFGKELCTVTYNLTYGMEMYCHVKTTPLCTVRQAVRMSMSLPGVFEPYKFEKEPDLYIDGGVCANFPIYCYDGWWLSMDDQDSFQRRLEEEKDDVKTTSYFYQQYIEARFQPENVSQEQRKQQLQKTLGLMLYSNTNRKAHQHVFSKRLEVFREQEGRLNNKRPDTKLSRKYQRNEESNNKRVRDDIKAMENENDEKKKKLEKVLKVARNREDMFQRFKEVFPDKEELRDFSDGADSYEVVFDILFAKYKGGPVTADTVKSVYNNWEPFRKKLMEVVPQRIIDTSAELTTKYVELVGQSKPIKEEDVGRCIAIDVDYVGTLDFNMEPADQTFLMRQGALATLAFLEDYVKRNNLQPSNGTSTEHPDNT</sequence>
<reference evidence="5" key="1">
    <citation type="submission" date="2022-01" db="EMBL/GenBank/DDBJ databases">
        <authorList>
            <person name="Braso-Vives M."/>
        </authorList>
    </citation>
    <scope>NUCLEOTIDE SEQUENCE</scope>
</reference>
<keyword evidence="2" id="KW-0442">Lipid degradation</keyword>
<dbReference type="Proteomes" id="UP000838412">
    <property type="component" value="Chromosome 1"/>
</dbReference>
<keyword evidence="1 2" id="KW-0443">Lipid metabolism</keyword>
<evidence type="ECO:0000313" key="6">
    <source>
        <dbReference type="Proteomes" id="UP000838412"/>
    </source>
</evidence>
<dbReference type="EMBL" id="OV696686">
    <property type="protein sequence ID" value="CAH1225008.1"/>
    <property type="molecule type" value="Genomic_DNA"/>
</dbReference>
<evidence type="ECO:0000259" key="4">
    <source>
        <dbReference type="PROSITE" id="PS51635"/>
    </source>
</evidence>
<feature type="short sequence motif" description="GXGXXG" evidence="2">
    <location>
        <begin position="39"/>
        <end position="44"/>
    </location>
</feature>
<proteinExistence type="predicted"/>
<feature type="active site" description="Proton acceptor" evidence="2">
    <location>
        <position position="224"/>
    </location>
</feature>
<feature type="short sequence motif" description="GXSXG" evidence="2">
    <location>
        <begin position="68"/>
        <end position="72"/>
    </location>
</feature>
<evidence type="ECO:0000256" key="2">
    <source>
        <dbReference type="PROSITE-ProRule" id="PRU01161"/>
    </source>
</evidence>
<feature type="domain" description="PNPLA" evidence="4">
    <location>
        <begin position="35"/>
        <end position="237"/>
    </location>
</feature>
<dbReference type="PANTHER" id="PTHR46394:SF1">
    <property type="entry name" value="PNPLA DOMAIN-CONTAINING PROTEIN"/>
    <property type="match status" value="1"/>
</dbReference>
<feature type="active site" description="Nucleophile" evidence="2">
    <location>
        <position position="70"/>
    </location>
</feature>